<dbReference type="GO" id="GO:0003677">
    <property type="term" value="F:DNA binding"/>
    <property type="evidence" value="ECO:0007669"/>
    <property type="project" value="UniProtKB-KW"/>
</dbReference>
<dbReference type="SUPFAM" id="SSF101941">
    <property type="entry name" value="NAC domain"/>
    <property type="match status" value="1"/>
</dbReference>
<proteinExistence type="predicted"/>
<organism evidence="8 9">
    <name type="scientific">Deinandra increscens subsp. villosa</name>
    <dbReference type="NCBI Taxonomy" id="3103831"/>
    <lineage>
        <taxon>Eukaryota</taxon>
        <taxon>Viridiplantae</taxon>
        <taxon>Streptophyta</taxon>
        <taxon>Embryophyta</taxon>
        <taxon>Tracheophyta</taxon>
        <taxon>Spermatophyta</taxon>
        <taxon>Magnoliopsida</taxon>
        <taxon>eudicotyledons</taxon>
        <taxon>Gunneridae</taxon>
        <taxon>Pentapetalae</taxon>
        <taxon>asterids</taxon>
        <taxon>campanulids</taxon>
        <taxon>Asterales</taxon>
        <taxon>Asteraceae</taxon>
        <taxon>Asteroideae</taxon>
        <taxon>Heliantheae alliance</taxon>
        <taxon>Madieae</taxon>
        <taxon>Madiinae</taxon>
        <taxon>Deinandra</taxon>
    </lineage>
</organism>
<evidence type="ECO:0000256" key="4">
    <source>
        <dbReference type="ARBA" id="ARBA00023163"/>
    </source>
</evidence>
<evidence type="ECO:0000313" key="8">
    <source>
        <dbReference type="EMBL" id="KAK9066691.1"/>
    </source>
</evidence>
<dbReference type="Gene3D" id="2.170.150.80">
    <property type="entry name" value="NAC domain"/>
    <property type="match status" value="1"/>
</dbReference>
<keyword evidence="9" id="KW-1185">Reference proteome</keyword>
<feature type="compositionally biased region" description="Polar residues" evidence="6">
    <location>
        <begin position="276"/>
        <end position="286"/>
    </location>
</feature>
<reference evidence="8 9" key="1">
    <citation type="submission" date="2024-04" db="EMBL/GenBank/DDBJ databases">
        <title>The reference genome of an endangered Asteraceae, Deinandra increscens subsp. villosa, native to the Central Coast of California.</title>
        <authorList>
            <person name="Guilliams M."/>
            <person name="Hasenstab-Lehman K."/>
            <person name="Meyer R."/>
            <person name="Mcevoy S."/>
        </authorList>
    </citation>
    <scope>NUCLEOTIDE SEQUENCE [LARGE SCALE GENOMIC DNA]</scope>
    <source>
        <tissue evidence="8">Leaf</tissue>
    </source>
</reference>
<dbReference type="AlphaFoldDB" id="A0AAP0GYY6"/>
<dbReference type="InterPro" id="IPR036093">
    <property type="entry name" value="NAC_dom_sf"/>
</dbReference>
<feature type="compositionally biased region" description="Low complexity" evidence="6">
    <location>
        <begin position="306"/>
        <end position="315"/>
    </location>
</feature>
<keyword evidence="4" id="KW-0804">Transcription</keyword>
<dbReference type="PANTHER" id="PTHR31989">
    <property type="entry name" value="NAC DOMAIN-CONTAINING PROTEIN 82-RELATED"/>
    <property type="match status" value="1"/>
</dbReference>
<feature type="domain" description="NAC" evidence="7">
    <location>
        <begin position="7"/>
        <end position="136"/>
    </location>
</feature>
<gene>
    <name evidence="8" type="ORF">SSX86_014014</name>
</gene>
<keyword evidence="3" id="KW-0238">DNA-binding</keyword>
<keyword evidence="5" id="KW-0539">Nucleus</keyword>
<dbReference type="PROSITE" id="PS51005">
    <property type="entry name" value="NAC"/>
    <property type="match status" value="1"/>
</dbReference>
<evidence type="ECO:0000256" key="3">
    <source>
        <dbReference type="ARBA" id="ARBA00023125"/>
    </source>
</evidence>
<dbReference type="Pfam" id="PF02365">
    <property type="entry name" value="NAM"/>
    <property type="match status" value="1"/>
</dbReference>
<dbReference type="EMBL" id="JBCNJP010000015">
    <property type="protein sequence ID" value="KAK9066691.1"/>
    <property type="molecule type" value="Genomic_DNA"/>
</dbReference>
<evidence type="ECO:0000256" key="5">
    <source>
        <dbReference type="ARBA" id="ARBA00023242"/>
    </source>
</evidence>
<comment type="caution">
    <text evidence="8">The sequence shown here is derived from an EMBL/GenBank/DDBJ whole genome shotgun (WGS) entry which is preliminary data.</text>
</comment>
<evidence type="ECO:0000259" key="7">
    <source>
        <dbReference type="PROSITE" id="PS51005"/>
    </source>
</evidence>
<dbReference type="InterPro" id="IPR003441">
    <property type="entry name" value="NAC-dom"/>
</dbReference>
<evidence type="ECO:0000256" key="6">
    <source>
        <dbReference type="SAM" id="MobiDB-lite"/>
    </source>
</evidence>
<comment type="subcellular location">
    <subcellularLocation>
        <location evidence="1">Nucleus</location>
    </subcellularLocation>
</comment>
<protein>
    <recommendedName>
        <fullName evidence="7">NAC domain-containing protein</fullName>
    </recommendedName>
</protein>
<evidence type="ECO:0000313" key="9">
    <source>
        <dbReference type="Proteomes" id="UP001408789"/>
    </source>
</evidence>
<sequence>MCPPASIPPIVELNEYSTDETIFKFLMQLQSGHTLPPNVISDVSPFQFPPSYLPADVWYFWSGSKTDTKIGFWRSKGEACELYKTSLIIGSRKTLEFYEGLAHDGQKTNWIMQEYTTTETYTNNQDPGALYRVFFVDECSGGDGHLSKGELLINNIDDVAGPSDVAEPSVVANQSPDQLLDDNVSDGDYLELDDLATPLSRTTSSADSSCMTMSMTSEELFDSDALLRELGDDIVDQEIQDSRIKLNLSAPAKLKQVVIQPTTLGSLDKVKESKPCSGQTSETNTTPEDKIATNEVDTPSPPSSPPSSSSNSSEGSSKEEKKNPANQSKKRKMMKYLCFLAF</sequence>
<dbReference type="GO" id="GO:0005634">
    <property type="term" value="C:nucleus"/>
    <property type="evidence" value="ECO:0007669"/>
    <property type="project" value="UniProtKB-SubCell"/>
</dbReference>
<evidence type="ECO:0000256" key="2">
    <source>
        <dbReference type="ARBA" id="ARBA00023015"/>
    </source>
</evidence>
<accession>A0AAP0GYY6</accession>
<dbReference type="GO" id="GO:0006355">
    <property type="term" value="P:regulation of DNA-templated transcription"/>
    <property type="evidence" value="ECO:0007669"/>
    <property type="project" value="InterPro"/>
</dbReference>
<keyword evidence="2" id="KW-0805">Transcription regulation</keyword>
<name>A0AAP0GYY6_9ASTR</name>
<dbReference type="Proteomes" id="UP001408789">
    <property type="component" value="Unassembled WGS sequence"/>
</dbReference>
<evidence type="ECO:0000256" key="1">
    <source>
        <dbReference type="ARBA" id="ARBA00004123"/>
    </source>
</evidence>
<feature type="region of interest" description="Disordered" evidence="6">
    <location>
        <begin position="268"/>
        <end position="330"/>
    </location>
</feature>